<evidence type="ECO:0000256" key="5">
    <source>
        <dbReference type="RuleBase" id="RU003345"/>
    </source>
</evidence>
<feature type="domain" description="Aldehyde dehydrogenase" evidence="6">
    <location>
        <begin position="19"/>
        <end position="482"/>
    </location>
</feature>
<dbReference type="CDD" id="cd07103">
    <property type="entry name" value="ALDH_F5_SSADH_GabD"/>
    <property type="match status" value="1"/>
</dbReference>
<dbReference type="Pfam" id="PF00171">
    <property type="entry name" value="Aldedh"/>
    <property type="match status" value="1"/>
</dbReference>
<dbReference type="PANTHER" id="PTHR43353">
    <property type="entry name" value="SUCCINATE-SEMIALDEHYDE DEHYDROGENASE, MITOCHONDRIAL"/>
    <property type="match status" value="1"/>
</dbReference>
<dbReference type="InterPro" id="IPR015590">
    <property type="entry name" value="Aldehyde_DH_dom"/>
</dbReference>
<dbReference type="GO" id="GO:0004777">
    <property type="term" value="F:succinate-semialdehyde dehydrogenase (NAD+) activity"/>
    <property type="evidence" value="ECO:0007669"/>
    <property type="project" value="TreeGrafter"/>
</dbReference>
<dbReference type="InterPro" id="IPR050740">
    <property type="entry name" value="Aldehyde_DH_Superfamily"/>
</dbReference>
<dbReference type="Gene3D" id="3.40.309.10">
    <property type="entry name" value="Aldehyde Dehydrogenase, Chain A, domain 2"/>
    <property type="match status" value="1"/>
</dbReference>
<evidence type="ECO:0000256" key="2">
    <source>
        <dbReference type="ARBA" id="ARBA00009986"/>
    </source>
</evidence>
<dbReference type="EMBL" id="GEDC01019723">
    <property type="protein sequence ID" value="JAS17575.1"/>
    <property type="molecule type" value="Transcribed_RNA"/>
</dbReference>
<accession>A0A1B6DF16</accession>
<dbReference type="SUPFAM" id="SSF53720">
    <property type="entry name" value="ALDH-like"/>
    <property type="match status" value="1"/>
</dbReference>
<dbReference type="PROSITE" id="PS00687">
    <property type="entry name" value="ALDEHYDE_DEHYDR_GLU"/>
    <property type="match status" value="1"/>
</dbReference>
<organism evidence="8">
    <name type="scientific">Clastoptera arizonana</name>
    <name type="common">Arizona spittle bug</name>
    <dbReference type="NCBI Taxonomy" id="38151"/>
    <lineage>
        <taxon>Eukaryota</taxon>
        <taxon>Metazoa</taxon>
        <taxon>Ecdysozoa</taxon>
        <taxon>Arthropoda</taxon>
        <taxon>Hexapoda</taxon>
        <taxon>Insecta</taxon>
        <taxon>Pterygota</taxon>
        <taxon>Neoptera</taxon>
        <taxon>Paraneoptera</taxon>
        <taxon>Hemiptera</taxon>
        <taxon>Auchenorrhyncha</taxon>
        <taxon>Cercopoidea</taxon>
        <taxon>Clastopteridae</taxon>
        <taxon>Clastoptera</taxon>
    </lineage>
</organism>
<evidence type="ECO:0000256" key="4">
    <source>
        <dbReference type="PROSITE-ProRule" id="PRU10007"/>
    </source>
</evidence>
<evidence type="ECO:0000313" key="7">
    <source>
        <dbReference type="EMBL" id="JAS17575.1"/>
    </source>
</evidence>
<evidence type="ECO:0000256" key="3">
    <source>
        <dbReference type="ARBA" id="ARBA00023002"/>
    </source>
</evidence>
<evidence type="ECO:0000259" key="6">
    <source>
        <dbReference type="Pfam" id="PF00171"/>
    </source>
</evidence>
<dbReference type="AlphaFoldDB" id="A0A1B6DF16"/>
<name>A0A1B6DF16_9HEMI</name>
<keyword evidence="3 5" id="KW-0560">Oxidoreductase</keyword>
<dbReference type="InterPro" id="IPR029510">
    <property type="entry name" value="Ald_DH_CS_GLU"/>
</dbReference>
<evidence type="ECO:0000256" key="1">
    <source>
        <dbReference type="ARBA" id="ARBA00005176"/>
    </source>
</evidence>
<dbReference type="EMBL" id="GEDC01013068">
    <property type="protein sequence ID" value="JAS24230.1"/>
    <property type="molecule type" value="Transcribed_RNA"/>
</dbReference>
<comment type="similarity">
    <text evidence="2 5">Belongs to the aldehyde dehydrogenase family.</text>
</comment>
<comment type="pathway">
    <text evidence="1">Amino-acid degradation; 4-aminobutanoate degradation.</text>
</comment>
<dbReference type="GO" id="GO:0009450">
    <property type="term" value="P:gamma-aminobutyric acid catabolic process"/>
    <property type="evidence" value="ECO:0007669"/>
    <property type="project" value="TreeGrafter"/>
</dbReference>
<dbReference type="FunFam" id="3.40.309.10:FF:000004">
    <property type="entry name" value="Succinate-semialdehyde dehydrogenase I"/>
    <property type="match status" value="1"/>
</dbReference>
<dbReference type="InterPro" id="IPR016163">
    <property type="entry name" value="Ald_DH_C"/>
</dbReference>
<dbReference type="Gene3D" id="3.40.605.10">
    <property type="entry name" value="Aldehyde Dehydrogenase, Chain A, domain 1"/>
    <property type="match status" value="1"/>
</dbReference>
<dbReference type="FunFam" id="3.40.605.10:FF:000005">
    <property type="entry name" value="Succinate-semialdehyde dehydrogenase I"/>
    <property type="match status" value="1"/>
</dbReference>
<protein>
    <recommendedName>
        <fullName evidence="6">Aldehyde dehydrogenase domain-containing protein</fullName>
    </recommendedName>
</protein>
<sequence length="487" mass="52797">MGLLKSPLLKNLAYVNGNWVEAKSLKSFNVFNPANDEVLGPVPDMNVEDVEIAISSAYESFKSWSKTTAKERCSFLKKWHTVLEDNIQELAKIITAETGKTIKESLGEISYGNSFVDWFAEEAKRVNGEVVPSSVRNREIVFIKQPIGVVSLITPWNFPHAMITRKVAAALAAGCTCVVKPAEDTPFTALALAHLAQIADLPKGVLNVVTCTRNNAAPIGKVMCQSPQIAGLSFTGSTEVGKLLYSQCAYGIKKLGLELGGNAPFIVFNSASIDKAVDCAVAAKFRNCGQACVSPNRFFIQAGIFNQFVDKLVHKIQNEIRVGDGFDPNITVGPLINTAQVEKVTRIVNDAINKGATVLCGGKRALSIGDKFFEPTVLSNINFEMACTKEEIFGPVVVCIKFDTEQEAVDLGNQTSRGLAGYFFTNDLCQAWRVARAMEVGMVGINEALISSAEIAFGGIKESGIGREGSHYGIEEFTYVKYLCFGN</sequence>
<proteinExistence type="inferred from homology"/>
<dbReference type="InterPro" id="IPR016161">
    <property type="entry name" value="Ald_DH/histidinol_DH"/>
</dbReference>
<dbReference type="GO" id="GO:0005739">
    <property type="term" value="C:mitochondrion"/>
    <property type="evidence" value="ECO:0007669"/>
    <property type="project" value="TreeGrafter"/>
</dbReference>
<feature type="active site" evidence="4">
    <location>
        <position position="258"/>
    </location>
</feature>
<dbReference type="InterPro" id="IPR016162">
    <property type="entry name" value="Ald_DH_N"/>
</dbReference>
<dbReference type="PANTHER" id="PTHR43353:SF5">
    <property type="entry name" value="SUCCINATE-SEMIALDEHYDE DEHYDROGENASE, MITOCHONDRIAL"/>
    <property type="match status" value="1"/>
</dbReference>
<gene>
    <name evidence="8" type="ORF">g.26760</name>
    <name evidence="7" type="ORF">g.26761</name>
</gene>
<evidence type="ECO:0000313" key="8">
    <source>
        <dbReference type="EMBL" id="JAS24230.1"/>
    </source>
</evidence>
<reference evidence="8" key="1">
    <citation type="submission" date="2015-12" db="EMBL/GenBank/DDBJ databases">
        <title>De novo transcriptome assembly of four potential Pierce s Disease insect vectors from Arizona vineyards.</title>
        <authorList>
            <person name="Tassone E.E."/>
        </authorList>
    </citation>
    <scope>NUCLEOTIDE SEQUENCE</scope>
</reference>